<dbReference type="RefSeq" id="WP_051190744.1">
    <property type="nucleotide sequence ID" value="NZ_CAAAJG010000019.1"/>
</dbReference>
<feature type="compositionally biased region" description="Polar residues" evidence="1">
    <location>
        <begin position="873"/>
        <end position="886"/>
    </location>
</feature>
<dbReference type="AlphaFoldDB" id="A0A378JZ01"/>
<gene>
    <name evidence="2" type="ORF">Lmor_2537</name>
    <name evidence="3" type="ORF">NCTC12239_01181</name>
</gene>
<evidence type="ECO:0000313" key="5">
    <source>
        <dbReference type="Proteomes" id="UP000254040"/>
    </source>
</evidence>
<dbReference type="GO" id="GO:0016301">
    <property type="term" value="F:kinase activity"/>
    <property type="evidence" value="ECO:0007669"/>
    <property type="project" value="UniProtKB-KW"/>
</dbReference>
<feature type="region of interest" description="Disordered" evidence="1">
    <location>
        <begin position="662"/>
        <end position="701"/>
    </location>
</feature>
<keyword evidence="3" id="KW-0418">Kinase</keyword>
<keyword evidence="3" id="KW-0808">Transferase</keyword>
<evidence type="ECO:0000313" key="3">
    <source>
        <dbReference type="EMBL" id="STX62259.1"/>
    </source>
</evidence>
<name>A0A378JZ01_9GAMM</name>
<reference evidence="2 4" key="1">
    <citation type="submission" date="2015-11" db="EMBL/GenBank/DDBJ databases">
        <title>Genomic analysis of 38 Legionella species identifies large and diverse effector repertoires.</title>
        <authorList>
            <person name="Burstein D."/>
            <person name="Amaro F."/>
            <person name="Zusman T."/>
            <person name="Lifshitz Z."/>
            <person name="Cohen O."/>
            <person name="Gilbert J.A."/>
            <person name="Pupko T."/>
            <person name="Shuman H.A."/>
            <person name="Segal G."/>
        </authorList>
    </citation>
    <scope>NUCLEOTIDE SEQUENCE [LARGE SCALE GENOMIC DNA]</scope>
    <source>
        <strain evidence="2 4">ATCC 43877</strain>
    </source>
</reference>
<proteinExistence type="predicted"/>
<evidence type="ECO:0000256" key="1">
    <source>
        <dbReference type="SAM" id="MobiDB-lite"/>
    </source>
</evidence>
<dbReference type="EMBL" id="LNYN01000035">
    <property type="protein sequence ID" value="KTD31661.1"/>
    <property type="molecule type" value="Genomic_DNA"/>
</dbReference>
<reference evidence="3 5" key="2">
    <citation type="submission" date="2018-06" db="EMBL/GenBank/DDBJ databases">
        <authorList>
            <consortium name="Pathogen Informatics"/>
            <person name="Doyle S."/>
        </authorList>
    </citation>
    <scope>NUCLEOTIDE SEQUENCE [LARGE SCALE GENOMIC DNA]</scope>
    <source>
        <strain evidence="3 5">NCTC12239</strain>
    </source>
</reference>
<evidence type="ECO:0000313" key="4">
    <source>
        <dbReference type="Proteomes" id="UP000054985"/>
    </source>
</evidence>
<feature type="region of interest" description="Disordered" evidence="1">
    <location>
        <begin position="764"/>
        <end position="784"/>
    </location>
</feature>
<dbReference type="EMBL" id="UGOG01000001">
    <property type="protein sequence ID" value="STX62259.1"/>
    <property type="molecule type" value="Genomic_DNA"/>
</dbReference>
<dbReference type="InterPro" id="IPR011009">
    <property type="entry name" value="Kinase-like_dom_sf"/>
</dbReference>
<dbReference type="Gene3D" id="1.10.510.10">
    <property type="entry name" value="Transferase(Phosphotransferase) domain 1"/>
    <property type="match status" value="1"/>
</dbReference>
<evidence type="ECO:0000313" key="2">
    <source>
        <dbReference type="EMBL" id="KTD31661.1"/>
    </source>
</evidence>
<accession>A0A378JZ01</accession>
<dbReference type="OrthoDB" id="5634485at2"/>
<protein>
    <submittedName>
        <fullName evidence="3">Protein kinase domain containing protein</fullName>
    </submittedName>
</protein>
<dbReference type="Proteomes" id="UP000054985">
    <property type="component" value="Unassembled WGS sequence"/>
</dbReference>
<dbReference type="STRING" id="39962.Lmor_2537"/>
<keyword evidence="4" id="KW-1185">Reference proteome</keyword>
<organism evidence="3 5">
    <name type="scientific">Legionella moravica</name>
    <dbReference type="NCBI Taxonomy" id="39962"/>
    <lineage>
        <taxon>Bacteria</taxon>
        <taxon>Pseudomonadati</taxon>
        <taxon>Pseudomonadota</taxon>
        <taxon>Gammaproteobacteria</taxon>
        <taxon>Legionellales</taxon>
        <taxon>Legionellaceae</taxon>
        <taxon>Legionella</taxon>
    </lineage>
</organism>
<feature type="region of interest" description="Disordered" evidence="1">
    <location>
        <begin position="848"/>
        <end position="886"/>
    </location>
</feature>
<sequence>MPMLAAPKKFQPLVDLVNTYNSIPEDEHIKRLFYLHKINYLLNTISPNAELYDWMTNTNKNSFLDHLKAYPINPHASFFLKGIQFALAVAGYAKKEPVDEADVNNEQDQQPNIEYPLMQDRDAILLNRTFDESGDEYTAISLRLANLAQTNHKIKTKVEKQIIISEMVEPKIQAIKGNPPISNPIPFRIKYKTEPLGDGGNNANFKFTMSSWDEQLIFRVEDRDSLSLEQRLHSHPVSMYFIEDYVLFRKVLKNHLSPVEYRPVVLSQFANQGNLTEVAKQLHNQPASKIASVAGYYFAQITHFCSLLIDTKAYHPDMKLSNFLANNNRLLISDRKTLIENEHPLVNTVRSSPAHAPDEYFDCLDFDIFGIDFNEKANTTVLNMPQFMAFQLGMILKEFLILTQLDELPAEFRDRDKSAASYFDSPSNSIINLSLLVQELTRPEPEKRMTINQFKSLLKFRIMTPDNFYAQVEEAFPSELLGIQQDIDEIKALLNEKINDGFLQSISQSFINPSALSAYNKDFLLRANEVFKKISASEPKETRLTRMAEKLAIKCYREYSHSYFKQCSQSLEAELFKLEWNKAPWYRKALHWLTFGLFNVDRASNEEIATVKIKQDLKGEEFQMHFSLLEFLPPKELNHLGRLQSARFKEFIYSHVNEILPQDSEESEHSSSASSDSEEEHDSHISLKASSKSLDDKASVEADSLPSGTMIIRTDISDEEVLSVDSLPSGTMVIRKDKSNSSLLALDSLPSSTMKIKTDEEIEAERLAQDSSSSSSIKSSRKTKRELPLETDTVVIKVSNNSKKRMSFSFIKDLGIFSSKKAIIAEPSARASRFKKVDSVRTALLRGDGSNRFKTKGPQRSRVEDINWEPISSDENGTPLNTNAPL</sequence>
<dbReference type="SUPFAM" id="SSF56112">
    <property type="entry name" value="Protein kinase-like (PK-like)"/>
    <property type="match status" value="1"/>
</dbReference>
<dbReference type="Proteomes" id="UP000254040">
    <property type="component" value="Unassembled WGS sequence"/>
</dbReference>